<name>A0AA35P7Y8_9SAUR</name>
<dbReference type="Proteomes" id="UP001178461">
    <property type="component" value="Chromosome 5"/>
</dbReference>
<dbReference type="EMBL" id="OX395130">
    <property type="protein sequence ID" value="CAI5775523.1"/>
    <property type="molecule type" value="Genomic_DNA"/>
</dbReference>
<sequence length="84" mass="9495">MGKTSFTKMLPSESSATQTCFKSLNFTVEGLLALLFLHCLQQPLLNSSRLQTAKFKNKGGITYGDLLHKPHSNEWRLHHEPLII</sequence>
<evidence type="ECO:0000313" key="2">
    <source>
        <dbReference type="Proteomes" id="UP001178461"/>
    </source>
</evidence>
<evidence type="ECO:0000313" key="1">
    <source>
        <dbReference type="EMBL" id="CAI5775523.1"/>
    </source>
</evidence>
<protein>
    <submittedName>
        <fullName evidence="1">Uncharacterized protein</fullName>
    </submittedName>
</protein>
<accession>A0AA35P7Y8</accession>
<organism evidence="1 2">
    <name type="scientific">Podarcis lilfordi</name>
    <name type="common">Lilford's wall lizard</name>
    <dbReference type="NCBI Taxonomy" id="74358"/>
    <lineage>
        <taxon>Eukaryota</taxon>
        <taxon>Metazoa</taxon>
        <taxon>Chordata</taxon>
        <taxon>Craniata</taxon>
        <taxon>Vertebrata</taxon>
        <taxon>Euteleostomi</taxon>
        <taxon>Lepidosauria</taxon>
        <taxon>Squamata</taxon>
        <taxon>Bifurcata</taxon>
        <taxon>Unidentata</taxon>
        <taxon>Episquamata</taxon>
        <taxon>Laterata</taxon>
        <taxon>Lacertibaenia</taxon>
        <taxon>Lacertidae</taxon>
        <taxon>Podarcis</taxon>
    </lineage>
</organism>
<gene>
    <name evidence="1" type="ORF">PODLI_1B004221</name>
</gene>
<dbReference type="AlphaFoldDB" id="A0AA35P7Y8"/>
<reference evidence="1" key="1">
    <citation type="submission" date="2022-12" db="EMBL/GenBank/DDBJ databases">
        <authorList>
            <person name="Alioto T."/>
            <person name="Alioto T."/>
            <person name="Gomez Garrido J."/>
        </authorList>
    </citation>
    <scope>NUCLEOTIDE SEQUENCE</scope>
</reference>
<keyword evidence="2" id="KW-1185">Reference proteome</keyword>
<proteinExistence type="predicted"/>